<dbReference type="InterPro" id="IPR036155">
    <property type="entry name" value="Crypto/Photolyase_N_sf"/>
</dbReference>
<accession>A0ABZ2HI55</accession>
<dbReference type="RefSeq" id="WP_338550468.1">
    <property type="nucleotide sequence ID" value="NZ_CP146069.1"/>
</dbReference>
<dbReference type="InterPro" id="IPR002081">
    <property type="entry name" value="Cryptochrome/DNA_photolyase_1"/>
</dbReference>
<keyword evidence="3" id="KW-0285">Flavoprotein</keyword>
<dbReference type="Proteomes" id="UP001364156">
    <property type="component" value="Chromosome"/>
</dbReference>
<dbReference type="InterPro" id="IPR006050">
    <property type="entry name" value="DNA_photolyase_N"/>
</dbReference>
<dbReference type="GO" id="GO:0003904">
    <property type="term" value="F:deoxyribodipyrimidine photo-lyase activity"/>
    <property type="evidence" value="ECO:0007669"/>
    <property type="project" value="UniProtKB-EC"/>
</dbReference>
<dbReference type="InterPro" id="IPR014729">
    <property type="entry name" value="Rossmann-like_a/b/a_fold"/>
</dbReference>
<evidence type="ECO:0000259" key="6">
    <source>
        <dbReference type="PROSITE" id="PS51645"/>
    </source>
</evidence>
<evidence type="ECO:0000256" key="5">
    <source>
        <dbReference type="SAM" id="MobiDB-lite"/>
    </source>
</evidence>
<dbReference type="SUPFAM" id="SSF52425">
    <property type="entry name" value="Cryptochrome/photolyase, N-terminal domain"/>
    <property type="match status" value="1"/>
</dbReference>
<evidence type="ECO:0000313" key="7">
    <source>
        <dbReference type="EMBL" id="WWR47637.1"/>
    </source>
</evidence>
<comment type="cofactor">
    <cofactor evidence="1">
        <name>(6R)-5,10-methylene-5,6,7,8-tetrahydrofolate</name>
        <dbReference type="ChEBI" id="CHEBI:15636"/>
    </cofactor>
</comment>
<dbReference type="Gene3D" id="3.40.50.620">
    <property type="entry name" value="HUPs"/>
    <property type="match status" value="1"/>
</dbReference>
<protein>
    <submittedName>
        <fullName evidence="7">Deoxyribodipyrimidine photo-lyase</fullName>
        <ecNumber evidence="7">4.1.99.3</ecNumber>
    </submittedName>
</protein>
<organism evidence="7 8">
    <name type="scientific">Roseovarius phycicola</name>
    <dbReference type="NCBI Taxonomy" id="3080976"/>
    <lineage>
        <taxon>Bacteria</taxon>
        <taxon>Pseudomonadati</taxon>
        <taxon>Pseudomonadota</taxon>
        <taxon>Alphaproteobacteria</taxon>
        <taxon>Rhodobacterales</taxon>
        <taxon>Roseobacteraceae</taxon>
        <taxon>Roseovarius</taxon>
    </lineage>
</organism>
<dbReference type="PROSITE" id="PS51645">
    <property type="entry name" value="PHR_CRY_ALPHA_BETA"/>
    <property type="match status" value="1"/>
</dbReference>
<keyword evidence="4" id="KW-0274">FAD</keyword>
<reference evidence="7 8" key="1">
    <citation type="submission" date="2023-10" db="EMBL/GenBank/DDBJ databases">
        <title>Roseovarius strain S88 nov., isolated from a marine algae.</title>
        <authorList>
            <person name="Lee M.W."/>
            <person name="Lee J.K."/>
            <person name="Kim J.M."/>
            <person name="Choi D.G."/>
            <person name="Baek J.H."/>
            <person name="Bayburt H."/>
            <person name="Jung J.J."/>
            <person name="Han D.M."/>
            <person name="Jeon C.O."/>
        </authorList>
    </citation>
    <scope>NUCLEOTIDE SEQUENCE [LARGE SCALE GENOMIC DNA]</scope>
    <source>
        <strain evidence="7 8">S88</strain>
    </source>
</reference>
<evidence type="ECO:0000256" key="1">
    <source>
        <dbReference type="ARBA" id="ARBA00001932"/>
    </source>
</evidence>
<dbReference type="Pfam" id="PF00875">
    <property type="entry name" value="DNA_photolyase"/>
    <property type="match status" value="1"/>
</dbReference>
<evidence type="ECO:0000256" key="2">
    <source>
        <dbReference type="ARBA" id="ARBA00001974"/>
    </source>
</evidence>
<name>A0ABZ2HI55_9RHOB</name>
<evidence type="ECO:0000256" key="3">
    <source>
        <dbReference type="ARBA" id="ARBA00022630"/>
    </source>
</evidence>
<feature type="domain" description="Photolyase/cryptochrome alpha/beta" evidence="6">
    <location>
        <begin position="1"/>
        <end position="129"/>
    </location>
</feature>
<evidence type="ECO:0000313" key="8">
    <source>
        <dbReference type="Proteomes" id="UP001364156"/>
    </source>
</evidence>
<dbReference type="InterPro" id="IPR036134">
    <property type="entry name" value="Crypto/Photolyase_FAD-like_sf"/>
</dbReference>
<dbReference type="Gene3D" id="1.25.40.80">
    <property type="match status" value="1"/>
</dbReference>
<keyword evidence="8" id="KW-1185">Reference proteome</keyword>
<dbReference type="EC" id="4.1.99.3" evidence="7"/>
<evidence type="ECO:0000256" key="4">
    <source>
        <dbReference type="ARBA" id="ARBA00022827"/>
    </source>
</evidence>
<proteinExistence type="predicted"/>
<dbReference type="EMBL" id="CP146069">
    <property type="protein sequence ID" value="WWR47637.1"/>
    <property type="molecule type" value="Genomic_DNA"/>
</dbReference>
<dbReference type="PANTHER" id="PTHR11455">
    <property type="entry name" value="CRYPTOCHROME"/>
    <property type="match status" value="1"/>
</dbReference>
<keyword evidence="7" id="KW-0456">Lyase</keyword>
<dbReference type="PANTHER" id="PTHR11455:SF9">
    <property type="entry name" value="CRYPTOCHROME CIRCADIAN CLOCK 5 ISOFORM X1"/>
    <property type="match status" value="1"/>
</dbReference>
<sequence length="510" mass="57516">MQVVWFKRDLRVDDHRALAQAAKAGPVLPLYIVEPALWQEPDMSARQWAFITECLTKLSASLAQLGQPLVIRIGEVVDVLQILHDTHGVSTLWSHEETGNDWTFQRDKRVAAWCRAQGLPWHELRNHGVVRKLGSRNGWAKNWDSFMSEPVTTPPHLEPVSADHEHIPSATDLGLVPDPCPERQTGGRRAALSTLESFLTKRGETYRSDMSSPSKGATSCSRLSPHLAWGTLSMREAAQATWARQVRLKTIGGPQTKLWRGSMNSFNGRLHWHCHFMQKLEDAPSLENRNLHPAYDGLRPSTPDATRLEAWQKGETGLPFLDACMRCLAATGWLNFRMRAMVMATASYHLWLDWRAPGLHLARMFTDYEPGIHWSQAQMQSGTTGINTVRVYNPVKQGFDQDPDGSFTRRWVPELAHISNAYLHEPWKSENAGSVLGKRYPHPIVDHLTAAREARDKVWAIRRGVEYKTMAVAIQTKHGSRKSGIPNRGQRGRKKTNTRQLSLPLGDDAA</sequence>
<comment type="cofactor">
    <cofactor evidence="2">
        <name>FAD</name>
        <dbReference type="ChEBI" id="CHEBI:57692"/>
    </cofactor>
</comment>
<gene>
    <name evidence="7" type="ORF">RZ517_05555</name>
</gene>
<dbReference type="SUPFAM" id="SSF48173">
    <property type="entry name" value="Cryptochrome/photolyase FAD-binding domain"/>
    <property type="match status" value="1"/>
</dbReference>
<dbReference type="InterPro" id="IPR005101">
    <property type="entry name" value="Cryptochr/Photolyase_FAD-bd"/>
</dbReference>
<dbReference type="Pfam" id="PF03441">
    <property type="entry name" value="FAD_binding_7"/>
    <property type="match status" value="1"/>
</dbReference>
<dbReference type="Gene3D" id="1.10.579.10">
    <property type="entry name" value="DNA Cyclobutane Dipyrimidine Photolyase, subunit A, domain 3"/>
    <property type="match status" value="1"/>
</dbReference>
<feature type="region of interest" description="Disordered" evidence="5">
    <location>
        <begin position="476"/>
        <end position="510"/>
    </location>
</feature>